<protein>
    <recommendedName>
        <fullName evidence="3">PTS sugar transporter</fullName>
    </recommendedName>
</protein>
<sequence length="87" mass="9652">MKTIGLPLYAEIPNVDETPALQKICQHYTGRATIRVRDLDIDPHEQPEVAQLGQHGGEFIQIIADGPDEGLLAAAIHQQLAKDKYCY</sequence>
<accession>A0A0R1LF10</accession>
<gene>
    <name evidence="1" type="ORF">FD25_GL001345</name>
</gene>
<comment type="caution">
    <text evidence="1">The sequence shown here is derived from an EMBL/GenBank/DDBJ whole genome shotgun (WGS) entry which is preliminary data.</text>
</comment>
<dbReference type="RefSeq" id="WP_057804731.1">
    <property type="nucleotide sequence ID" value="NZ_AZDV01000028.1"/>
</dbReference>
<proteinExistence type="predicted"/>
<evidence type="ECO:0008006" key="3">
    <source>
        <dbReference type="Google" id="ProtNLM"/>
    </source>
</evidence>
<organism evidence="1 2">
    <name type="scientific">Levilactobacillus acidifarinae DSM 19394 = JCM 15949</name>
    <dbReference type="NCBI Taxonomy" id="1423715"/>
    <lineage>
        <taxon>Bacteria</taxon>
        <taxon>Bacillati</taxon>
        <taxon>Bacillota</taxon>
        <taxon>Bacilli</taxon>
        <taxon>Lactobacillales</taxon>
        <taxon>Lactobacillaceae</taxon>
        <taxon>Levilactobacillus</taxon>
    </lineage>
</organism>
<evidence type="ECO:0000313" key="2">
    <source>
        <dbReference type="Proteomes" id="UP000051955"/>
    </source>
</evidence>
<evidence type="ECO:0000313" key="1">
    <source>
        <dbReference type="EMBL" id="KRK94016.1"/>
    </source>
</evidence>
<reference evidence="1 2" key="1">
    <citation type="journal article" date="2015" name="Genome Announc.">
        <title>Expanding the biotechnology potential of lactobacilli through comparative genomics of 213 strains and associated genera.</title>
        <authorList>
            <person name="Sun Z."/>
            <person name="Harris H.M."/>
            <person name="McCann A."/>
            <person name="Guo C."/>
            <person name="Argimon S."/>
            <person name="Zhang W."/>
            <person name="Yang X."/>
            <person name="Jeffery I.B."/>
            <person name="Cooney J.C."/>
            <person name="Kagawa T.F."/>
            <person name="Liu W."/>
            <person name="Song Y."/>
            <person name="Salvetti E."/>
            <person name="Wrobel A."/>
            <person name="Rasinkangas P."/>
            <person name="Parkhill J."/>
            <person name="Rea M.C."/>
            <person name="O'Sullivan O."/>
            <person name="Ritari J."/>
            <person name="Douillard F.P."/>
            <person name="Paul Ross R."/>
            <person name="Yang R."/>
            <person name="Briner A.E."/>
            <person name="Felis G.E."/>
            <person name="de Vos W.M."/>
            <person name="Barrangou R."/>
            <person name="Klaenhammer T.R."/>
            <person name="Caufield P.W."/>
            <person name="Cui Y."/>
            <person name="Zhang H."/>
            <person name="O'Toole P.W."/>
        </authorList>
    </citation>
    <scope>NUCLEOTIDE SEQUENCE [LARGE SCALE GENOMIC DNA]</scope>
    <source>
        <strain evidence="1 2">DSM 19394</strain>
    </source>
</reference>
<dbReference type="OrthoDB" id="2295729at2"/>
<dbReference type="STRING" id="1423715.FD25_GL001345"/>
<dbReference type="AlphaFoldDB" id="A0A0R1LF10"/>
<dbReference type="EMBL" id="AZDV01000028">
    <property type="protein sequence ID" value="KRK94016.1"/>
    <property type="molecule type" value="Genomic_DNA"/>
</dbReference>
<name>A0A0R1LF10_9LACO</name>
<keyword evidence="2" id="KW-1185">Reference proteome</keyword>
<dbReference type="PATRIC" id="fig|1423715.3.peg.1379"/>
<dbReference type="SUPFAM" id="SSF55594">
    <property type="entry name" value="HPr-like"/>
    <property type="match status" value="1"/>
</dbReference>
<dbReference type="Proteomes" id="UP000051955">
    <property type="component" value="Unassembled WGS sequence"/>
</dbReference>
<dbReference type="InterPro" id="IPR035895">
    <property type="entry name" value="HPr-like_sf"/>
</dbReference>